<organism evidence="1 2">
    <name type="scientific">Candidatus Collierbacteria bacterium GW2011_GWA2_44_99</name>
    <dbReference type="NCBI Taxonomy" id="1618380"/>
    <lineage>
        <taxon>Bacteria</taxon>
        <taxon>Candidatus Collieribacteriota</taxon>
    </lineage>
</organism>
<evidence type="ECO:0000313" key="2">
    <source>
        <dbReference type="Proteomes" id="UP000034797"/>
    </source>
</evidence>
<accession>A0A0G1MZ02</accession>
<dbReference type="EMBL" id="LCJW01000017">
    <property type="protein sequence ID" value="KKT86037.1"/>
    <property type="molecule type" value="Genomic_DNA"/>
</dbReference>
<evidence type="ECO:0000313" key="1">
    <source>
        <dbReference type="EMBL" id="KKT86037.1"/>
    </source>
</evidence>
<protein>
    <recommendedName>
        <fullName evidence="3">General stress protein</fullName>
    </recommendedName>
</protein>
<dbReference type="AlphaFoldDB" id="A0A0G1MZ02"/>
<reference evidence="1 2" key="1">
    <citation type="journal article" date="2015" name="Nature">
        <title>rRNA introns, odd ribosomes, and small enigmatic genomes across a large radiation of phyla.</title>
        <authorList>
            <person name="Brown C.T."/>
            <person name="Hug L.A."/>
            <person name="Thomas B.C."/>
            <person name="Sharon I."/>
            <person name="Castelle C.J."/>
            <person name="Singh A."/>
            <person name="Wilkins M.J."/>
            <person name="Williams K.H."/>
            <person name="Banfield J.F."/>
        </authorList>
    </citation>
    <scope>NUCLEOTIDE SEQUENCE [LARGE SCALE GENOMIC DNA]</scope>
</reference>
<proteinExistence type="predicted"/>
<dbReference type="Proteomes" id="UP000034797">
    <property type="component" value="Unassembled WGS sequence"/>
</dbReference>
<sequence>MRRPAKKNNKGLLGAVGAAVLGVAAGAAAVFLSKKENREKVQRSVSSAVKKGRVEIGKAKKKVVATKKKLLKRR</sequence>
<comment type="caution">
    <text evidence="1">The sequence shown here is derived from an EMBL/GenBank/DDBJ whole genome shotgun (WGS) entry which is preliminary data.</text>
</comment>
<gene>
    <name evidence="1" type="ORF">UW84_C0017G0004</name>
</gene>
<name>A0A0G1MZ02_9BACT</name>
<evidence type="ECO:0008006" key="3">
    <source>
        <dbReference type="Google" id="ProtNLM"/>
    </source>
</evidence>